<accession>A0A655ZCB6</accession>
<dbReference type="EMBL" id="CWQJ01000025">
    <property type="protein sequence ID" value="CSC64944.1"/>
    <property type="molecule type" value="Genomic_DNA"/>
</dbReference>
<reference evidence="1 2" key="1">
    <citation type="submission" date="2015-07" db="EMBL/GenBank/DDBJ databases">
        <authorList>
            <consortium name="Pathogen Informatics"/>
        </authorList>
    </citation>
    <scope>NUCLEOTIDE SEQUENCE [LARGE SCALE GENOMIC DNA]</scope>
    <source>
        <strain evidence="1 2">A325</strain>
    </source>
</reference>
<evidence type="ECO:0000313" key="1">
    <source>
        <dbReference type="EMBL" id="CSC64944.1"/>
    </source>
</evidence>
<dbReference type="InterPro" id="IPR008557">
    <property type="entry name" value="PhoX"/>
</dbReference>
<proteinExistence type="predicted"/>
<gene>
    <name evidence="1" type="ORF">ERS013201_03171</name>
</gene>
<dbReference type="Proteomes" id="UP000046067">
    <property type="component" value="Unassembled WGS sequence"/>
</dbReference>
<dbReference type="AlphaFoldDB" id="A0A655ZCB6"/>
<dbReference type="PANTHER" id="PTHR35399:SF2">
    <property type="entry name" value="DUF839 DOMAIN-CONTAINING PROTEIN"/>
    <property type="match status" value="1"/>
</dbReference>
<dbReference type="PANTHER" id="PTHR35399">
    <property type="entry name" value="SLR8030 PROTEIN"/>
    <property type="match status" value="1"/>
</dbReference>
<protein>
    <submittedName>
        <fullName evidence="1">Phosphatase</fullName>
    </submittedName>
</protein>
<dbReference type="SUPFAM" id="SSF63829">
    <property type="entry name" value="Calcium-dependent phosphotriesterase"/>
    <property type="match status" value="1"/>
</dbReference>
<name>A0A655ZCB6_VIBCL</name>
<dbReference type="Pfam" id="PF05787">
    <property type="entry name" value="PhoX"/>
    <property type="match status" value="1"/>
</dbReference>
<evidence type="ECO:0000313" key="2">
    <source>
        <dbReference type="Proteomes" id="UP000046067"/>
    </source>
</evidence>
<sequence>MLCGDPITGEVKRFLTGPIACEITGLTFSPDHKTMFVGVQHPGEEAAPSHFPYGGTSKPRSTIMMITREDGGVIGA</sequence>
<organism evidence="1 2">
    <name type="scientific">Vibrio cholerae</name>
    <dbReference type="NCBI Taxonomy" id="666"/>
    <lineage>
        <taxon>Bacteria</taxon>
        <taxon>Pseudomonadati</taxon>
        <taxon>Pseudomonadota</taxon>
        <taxon>Gammaproteobacteria</taxon>
        <taxon>Vibrionales</taxon>
        <taxon>Vibrionaceae</taxon>
        <taxon>Vibrio</taxon>
    </lineage>
</organism>